<dbReference type="SUPFAM" id="SSF54928">
    <property type="entry name" value="RNA-binding domain, RBD"/>
    <property type="match status" value="2"/>
</dbReference>
<evidence type="ECO:0000259" key="5">
    <source>
        <dbReference type="PROSITE" id="PS50102"/>
    </source>
</evidence>
<name>A0A9W7WEN6_TRIRA</name>
<keyword evidence="2" id="KW-0863">Zinc-finger</keyword>
<evidence type="ECO:0000313" key="7">
    <source>
        <dbReference type="EMBL" id="KAI7796309.1"/>
    </source>
</evidence>
<dbReference type="GO" id="GO:0005634">
    <property type="term" value="C:nucleus"/>
    <property type="evidence" value="ECO:0007669"/>
    <property type="project" value="TreeGrafter"/>
</dbReference>
<proteinExistence type="predicted"/>
<feature type="compositionally biased region" description="Pro residues" evidence="4">
    <location>
        <begin position="412"/>
        <end position="421"/>
    </location>
</feature>
<keyword evidence="8" id="KW-1185">Reference proteome</keyword>
<keyword evidence="1 3" id="KW-0694">RNA-binding</keyword>
<dbReference type="AlphaFoldDB" id="A0A9W7WEN6"/>
<feature type="domain" description="RRM" evidence="5">
    <location>
        <begin position="7"/>
        <end position="77"/>
    </location>
</feature>
<evidence type="ECO:0000256" key="3">
    <source>
        <dbReference type="PROSITE-ProRule" id="PRU00176"/>
    </source>
</evidence>
<feature type="domain" description="CCHC-type" evidence="6">
    <location>
        <begin position="169"/>
        <end position="183"/>
    </location>
</feature>
<comment type="caution">
    <text evidence="7">The sequence shown here is derived from an EMBL/GenBank/DDBJ whole genome shotgun (WGS) entry which is preliminary data.</text>
</comment>
<keyword evidence="2" id="KW-0479">Metal-binding</keyword>
<dbReference type="SUPFAM" id="SSF57756">
    <property type="entry name" value="Retrovirus zinc finger-like domains"/>
    <property type="match status" value="1"/>
</dbReference>
<dbReference type="Pfam" id="PF00076">
    <property type="entry name" value="RRM_1"/>
    <property type="match status" value="2"/>
</dbReference>
<dbReference type="OrthoDB" id="1879688at2759"/>
<dbReference type="Gene3D" id="3.30.70.330">
    <property type="match status" value="2"/>
</dbReference>
<gene>
    <name evidence="7" type="ORF">IRJ41_023357</name>
</gene>
<dbReference type="InterPro" id="IPR050502">
    <property type="entry name" value="Euk_RNA-bind_prot"/>
</dbReference>
<evidence type="ECO:0000256" key="1">
    <source>
        <dbReference type="ARBA" id="ARBA00022884"/>
    </source>
</evidence>
<dbReference type="EMBL" id="JAFHDT010000019">
    <property type="protein sequence ID" value="KAI7796309.1"/>
    <property type="molecule type" value="Genomic_DNA"/>
</dbReference>
<dbReference type="PROSITE" id="PS50158">
    <property type="entry name" value="ZF_CCHC"/>
    <property type="match status" value="1"/>
</dbReference>
<sequence>MDDSNAVKLFVGNLDAETTQDDLIAIFAPYGEVVTITVLRQFAFVHLQGEGAADRAIRDLNGLDYRGKNLVVEESKGRPLNSTKVYVGNLCASCSVENLYDLFSAYGKVLDCDKVKTKPSSIVGYSFVYMERKEDAEQAIGGLHGTSFLGRPLSVELSKVQQTTNKVPCASCGVHGHFAGECPINRPPMEHHQSQSAVLAAAVAAAAGLPIQVQQSVHNSFYNTASSDPTFAALKDLTTSRFDGKPVSAAVYGALASQVYSSVTDEVLSTPKTRPPEAYPTEGEAAAYGTTGGTELDPQALFEAARARFFEKGQRVLAEQQAVTKSDRDRSPIRRSAPLLPDPVPQPFSQARPKRRALLPTPPGGPELPAVKNGDPIARCYAEYYQQYQQYQHYQQYQQYQHYQPYQYSYPPPPPPPPMPMVSPGTVDAHQMAAPGTAPSPRVYEPSSIHKEPLLCRPEFPPQHTSESPYR</sequence>
<protein>
    <submittedName>
        <fullName evidence="7">RNA binding motif protein 14</fullName>
    </submittedName>
</protein>
<dbReference type="PANTHER" id="PTHR48025">
    <property type="entry name" value="OS02G0815200 PROTEIN"/>
    <property type="match status" value="1"/>
</dbReference>
<evidence type="ECO:0000256" key="2">
    <source>
        <dbReference type="PROSITE-ProRule" id="PRU00047"/>
    </source>
</evidence>
<dbReference type="InterPro" id="IPR000504">
    <property type="entry name" value="RRM_dom"/>
</dbReference>
<dbReference type="Proteomes" id="UP001059041">
    <property type="component" value="Linkage Group LG19"/>
</dbReference>
<dbReference type="GO" id="GO:0008270">
    <property type="term" value="F:zinc ion binding"/>
    <property type="evidence" value="ECO:0007669"/>
    <property type="project" value="UniProtKB-KW"/>
</dbReference>
<evidence type="ECO:0000259" key="6">
    <source>
        <dbReference type="PROSITE" id="PS50158"/>
    </source>
</evidence>
<feature type="domain" description="RRM" evidence="5">
    <location>
        <begin position="83"/>
        <end position="160"/>
    </location>
</feature>
<keyword evidence="2" id="KW-0862">Zinc</keyword>
<dbReference type="GO" id="GO:0003729">
    <property type="term" value="F:mRNA binding"/>
    <property type="evidence" value="ECO:0007669"/>
    <property type="project" value="TreeGrafter"/>
</dbReference>
<feature type="region of interest" description="Disordered" evidence="4">
    <location>
        <begin position="319"/>
        <end position="371"/>
    </location>
</feature>
<dbReference type="InterPro" id="IPR001878">
    <property type="entry name" value="Znf_CCHC"/>
</dbReference>
<organism evidence="7 8">
    <name type="scientific">Triplophysa rosa</name>
    <name type="common">Cave loach</name>
    <dbReference type="NCBI Taxonomy" id="992332"/>
    <lineage>
        <taxon>Eukaryota</taxon>
        <taxon>Metazoa</taxon>
        <taxon>Chordata</taxon>
        <taxon>Craniata</taxon>
        <taxon>Vertebrata</taxon>
        <taxon>Euteleostomi</taxon>
        <taxon>Actinopterygii</taxon>
        <taxon>Neopterygii</taxon>
        <taxon>Teleostei</taxon>
        <taxon>Ostariophysi</taxon>
        <taxon>Cypriniformes</taxon>
        <taxon>Nemacheilidae</taxon>
        <taxon>Triplophysa</taxon>
    </lineage>
</organism>
<evidence type="ECO:0000256" key="4">
    <source>
        <dbReference type="SAM" id="MobiDB-lite"/>
    </source>
</evidence>
<dbReference type="PROSITE" id="PS50102">
    <property type="entry name" value="RRM"/>
    <property type="match status" value="2"/>
</dbReference>
<dbReference type="InterPro" id="IPR036875">
    <property type="entry name" value="Znf_CCHC_sf"/>
</dbReference>
<dbReference type="InterPro" id="IPR012677">
    <property type="entry name" value="Nucleotide-bd_a/b_plait_sf"/>
</dbReference>
<feature type="region of interest" description="Disordered" evidence="4">
    <location>
        <begin position="412"/>
        <end position="471"/>
    </location>
</feature>
<dbReference type="PANTHER" id="PTHR48025:SF1">
    <property type="entry name" value="RRM DOMAIN-CONTAINING PROTEIN"/>
    <property type="match status" value="1"/>
</dbReference>
<reference evidence="7" key="1">
    <citation type="submission" date="2021-02" db="EMBL/GenBank/DDBJ databases">
        <title>Comparative genomics reveals that relaxation of natural selection precedes convergent phenotypic evolution of cavefish.</title>
        <authorList>
            <person name="Peng Z."/>
        </authorList>
    </citation>
    <scope>NUCLEOTIDE SEQUENCE</scope>
    <source>
        <tissue evidence="7">Muscle</tissue>
    </source>
</reference>
<evidence type="ECO:0000313" key="8">
    <source>
        <dbReference type="Proteomes" id="UP001059041"/>
    </source>
</evidence>
<dbReference type="SMART" id="SM00360">
    <property type="entry name" value="RRM"/>
    <property type="match status" value="2"/>
</dbReference>
<accession>A0A9W7WEN6</accession>
<dbReference type="InterPro" id="IPR035979">
    <property type="entry name" value="RBD_domain_sf"/>
</dbReference>